<evidence type="ECO:0000313" key="3">
    <source>
        <dbReference type="Proteomes" id="UP000694845"/>
    </source>
</evidence>
<dbReference type="PANTHER" id="PTHR47508:SF3">
    <property type="entry name" value="TIR DOMAIN-CONTAINING PROTEIN"/>
    <property type="match status" value="1"/>
</dbReference>
<evidence type="ECO:0000259" key="2">
    <source>
        <dbReference type="PROSITE" id="PS50104"/>
    </source>
</evidence>
<name>A0A8B7YGY7_ACAPL</name>
<evidence type="ECO:0000256" key="1">
    <source>
        <dbReference type="SAM" id="MobiDB-lite"/>
    </source>
</evidence>
<dbReference type="InterPro" id="IPR035897">
    <property type="entry name" value="Toll_tir_struct_dom_sf"/>
</dbReference>
<organism evidence="3 4">
    <name type="scientific">Acanthaster planci</name>
    <name type="common">Crown-of-thorns starfish</name>
    <dbReference type="NCBI Taxonomy" id="133434"/>
    <lineage>
        <taxon>Eukaryota</taxon>
        <taxon>Metazoa</taxon>
        <taxon>Echinodermata</taxon>
        <taxon>Eleutherozoa</taxon>
        <taxon>Asterozoa</taxon>
        <taxon>Asteroidea</taxon>
        <taxon>Valvatacea</taxon>
        <taxon>Valvatida</taxon>
        <taxon>Acanthasteridae</taxon>
        <taxon>Acanthaster</taxon>
    </lineage>
</organism>
<dbReference type="SUPFAM" id="SSF52200">
    <property type="entry name" value="Toll/Interleukin receptor TIR domain"/>
    <property type="match status" value="1"/>
</dbReference>
<dbReference type="Gene3D" id="3.40.50.450">
    <property type="match status" value="1"/>
</dbReference>
<dbReference type="PROSITE" id="PS50104">
    <property type="entry name" value="TIR"/>
    <property type="match status" value="1"/>
</dbReference>
<dbReference type="Proteomes" id="UP000694845">
    <property type="component" value="Unplaced"/>
</dbReference>
<dbReference type="Gene3D" id="3.40.50.10140">
    <property type="entry name" value="Toll/interleukin-1 receptor homology (TIR) domain"/>
    <property type="match status" value="1"/>
</dbReference>
<keyword evidence="3" id="KW-1185">Reference proteome</keyword>
<proteinExistence type="predicted"/>
<feature type="region of interest" description="Disordered" evidence="1">
    <location>
        <begin position="19"/>
        <end position="46"/>
    </location>
</feature>
<feature type="domain" description="TIR" evidence="2">
    <location>
        <begin position="291"/>
        <end position="421"/>
    </location>
</feature>
<evidence type="ECO:0000313" key="4">
    <source>
        <dbReference type="RefSeq" id="XP_022091660.1"/>
    </source>
</evidence>
<dbReference type="GO" id="GO:0007165">
    <property type="term" value="P:signal transduction"/>
    <property type="evidence" value="ECO:0007669"/>
    <property type="project" value="InterPro"/>
</dbReference>
<gene>
    <name evidence="4" type="primary">LOC110979851</name>
</gene>
<dbReference type="InterPro" id="IPR000157">
    <property type="entry name" value="TIR_dom"/>
</dbReference>
<dbReference type="KEGG" id="aplc:110979851"/>
<dbReference type="SUPFAM" id="SSF102405">
    <property type="entry name" value="MCP/YpsA-like"/>
    <property type="match status" value="1"/>
</dbReference>
<protein>
    <submittedName>
        <fullName evidence="4">Uncharacterized protein LOC110979851 isoform X1</fullName>
    </submittedName>
</protein>
<accession>A0A8B7YGY7</accession>
<reference evidence="4" key="1">
    <citation type="submission" date="2025-08" db="UniProtKB">
        <authorList>
            <consortium name="RefSeq"/>
        </authorList>
    </citation>
    <scope>IDENTIFICATION</scope>
</reference>
<dbReference type="AlphaFoldDB" id="A0A8B7YGY7"/>
<dbReference type="RefSeq" id="XP_022091660.1">
    <property type="nucleotide sequence ID" value="XM_022235968.1"/>
</dbReference>
<dbReference type="GeneID" id="110979851"/>
<dbReference type="OrthoDB" id="10062307at2759"/>
<dbReference type="PANTHER" id="PTHR47508">
    <property type="entry name" value="SAM DOMAIN-CONTAINING PROTEIN-RELATED"/>
    <property type="match status" value="1"/>
</dbReference>
<dbReference type="Pfam" id="PF13676">
    <property type="entry name" value="TIR_2"/>
    <property type="match status" value="1"/>
</dbReference>
<sequence>MPQKCHLFNLHVSRNSWWGMADEGSPRKTRKMANGESVGDEQENEESHSLVGISLTSEMGCHGNKEHDSALGFILMNVDRMTVVEMREAMQKQVESLPASFRFLTKQGWPVTSAQESMIKVKHLINDDTVVRIQPDYARPRVGVSTEKGRSLGFIFVSSLSLPISQLREAILAQLGGSHQLPAGKWVFVDRNFWPICSQQEDAMTIIDVLSGSCVRLHFLDESSDDPDLGDIEKDDSLSLTVDTPRKKYCSPTPRSLENPGLALTHGSIPRPISPIPHGDSFLQSKSVRLPAKQILISYVRAEASQYALDLKTALENLKFSVYLDVHEIFCGSDWQDSLNYAVSNCEVFVPLVTPRYGETQWTNRELKLADILNKYIIPVSFVETWPPCCLAIQFATTQFIHWRQGKQDREKIFRLMADKSTQQELVTYTWNSSDVITVSKDIGTRCLAHAKKKAQQESEKKSPILRSYPSALPPGLPNDMTVVTESREGAPMVVVCVHPKQKDFGDELKELFEGEGYEVWCTTELNNECMNLCSHSRQLEDDSTLILDGDDFDFDTTEDNTANAVSILQQKAAEAGVIVFVLSKDFASSDTGKQQVFYCEQRKRVVPLKYEEFEMPGWMSMLIGTSTLEDVRRVDYKQSLMARVKCALNPNQSDCSMNAAKESQIEACVGSICQKLPGSNCVYISGGTSFYYDKSEAICKEIGKALAKLQKVTLVTGGFFGVGETVSRSFYDERQRLKRVEDVYHILPNRDEQDRSPQARQNRDKTFQPMPFGETVFVGDSVRQRETIVSRIFDICILIEGGPGAAHEAEEFTWSDHTVIPIKCTGGAAGGKFNVPQKIFECPPGVVRNDWNQLADKNESPATIGAAVSRIITALQQDVAAQMTRLKTFVRRGSEVKT</sequence>